<dbReference type="InterPro" id="IPR044878">
    <property type="entry name" value="UbiA_sf"/>
</dbReference>
<evidence type="ECO:0000256" key="5">
    <source>
        <dbReference type="ARBA" id="ARBA00022679"/>
    </source>
</evidence>
<keyword evidence="8 9" id="KW-0472">Membrane</keyword>
<sequence length="269" mass="30364">MAAFSVNLPLNNLLVQTFMFAIGSTILHSAACILNDICDRDFDRKVERTKHRPLATGVISVAGAIILLSVFRMFFYTNLPTLLTPPPFSFLWGLIGIFPLHALYPLMKRWTWWPQAWLGLAMNWGYLVGWISVTGTMNNEVVGTFFIGTVCWTIVYDTIYACQDRKDDMTAGVKSTALLFGSWIRSILCLFAIAFVGCVFVAGVYNQQGMYFFIISVGGAAMFFCWQFLTWDVNNVNDCNAKFMANGNMGIIIWSGMFLDYYFKKAVYG</sequence>
<keyword evidence="7 9" id="KW-1133">Transmembrane helix</keyword>
<comment type="subcellular location">
    <subcellularLocation>
        <location evidence="2">Membrane</location>
        <topology evidence="2">Multi-pass membrane protein</topology>
    </subcellularLocation>
</comment>
<dbReference type="Gene3D" id="1.20.120.1780">
    <property type="entry name" value="UbiA prenyltransferase"/>
    <property type="match status" value="1"/>
</dbReference>
<dbReference type="EMBL" id="JARJCW010000041">
    <property type="protein sequence ID" value="KAJ7206112.1"/>
    <property type="molecule type" value="Genomic_DNA"/>
</dbReference>
<dbReference type="PROSITE" id="PS00943">
    <property type="entry name" value="UBIA"/>
    <property type="match status" value="1"/>
</dbReference>
<dbReference type="Proteomes" id="UP001219525">
    <property type="component" value="Unassembled WGS sequence"/>
</dbReference>
<evidence type="ECO:0000256" key="7">
    <source>
        <dbReference type="ARBA" id="ARBA00022989"/>
    </source>
</evidence>
<dbReference type="AlphaFoldDB" id="A0AAD6VG44"/>
<reference evidence="10" key="1">
    <citation type="submission" date="2023-03" db="EMBL/GenBank/DDBJ databases">
        <title>Massive genome expansion in bonnet fungi (Mycena s.s.) driven by repeated elements and novel gene families across ecological guilds.</title>
        <authorList>
            <consortium name="Lawrence Berkeley National Laboratory"/>
            <person name="Harder C.B."/>
            <person name="Miyauchi S."/>
            <person name="Viragh M."/>
            <person name="Kuo A."/>
            <person name="Thoen E."/>
            <person name="Andreopoulos B."/>
            <person name="Lu D."/>
            <person name="Skrede I."/>
            <person name="Drula E."/>
            <person name="Henrissat B."/>
            <person name="Morin E."/>
            <person name="Kohler A."/>
            <person name="Barry K."/>
            <person name="LaButti K."/>
            <person name="Morin E."/>
            <person name="Salamov A."/>
            <person name="Lipzen A."/>
            <person name="Mereny Z."/>
            <person name="Hegedus B."/>
            <person name="Baldrian P."/>
            <person name="Stursova M."/>
            <person name="Weitz H."/>
            <person name="Taylor A."/>
            <person name="Grigoriev I.V."/>
            <person name="Nagy L.G."/>
            <person name="Martin F."/>
            <person name="Kauserud H."/>
        </authorList>
    </citation>
    <scope>NUCLEOTIDE SEQUENCE</scope>
    <source>
        <strain evidence="10">9144</strain>
    </source>
</reference>
<dbReference type="CDD" id="cd13959">
    <property type="entry name" value="PT_UbiA_COQ2"/>
    <property type="match status" value="1"/>
</dbReference>
<dbReference type="FunFam" id="1.20.120.1780:FF:000001">
    <property type="entry name" value="4-hydroxybenzoate octaprenyltransferase"/>
    <property type="match status" value="1"/>
</dbReference>
<feature type="transmembrane region" description="Helical" evidence="9">
    <location>
        <begin position="13"/>
        <end position="34"/>
    </location>
</feature>
<dbReference type="GO" id="GO:0008412">
    <property type="term" value="F:4-hydroxybenzoate polyprenyltransferase activity"/>
    <property type="evidence" value="ECO:0007669"/>
    <property type="project" value="TreeGrafter"/>
</dbReference>
<comment type="similarity">
    <text evidence="4">Belongs to the UbiA prenyltransferase family.</text>
</comment>
<feature type="transmembrane region" description="Helical" evidence="9">
    <location>
        <begin position="243"/>
        <end position="263"/>
    </location>
</feature>
<evidence type="ECO:0000256" key="4">
    <source>
        <dbReference type="ARBA" id="ARBA00005985"/>
    </source>
</evidence>
<dbReference type="InterPro" id="IPR030470">
    <property type="entry name" value="UbiA_prenylTrfase_CS"/>
</dbReference>
<gene>
    <name evidence="10" type="ORF">GGX14DRAFT_367522</name>
</gene>
<comment type="caution">
    <text evidence="10">The sequence shown here is derived from an EMBL/GenBank/DDBJ whole genome shotgun (WGS) entry which is preliminary data.</text>
</comment>
<evidence type="ECO:0000256" key="2">
    <source>
        <dbReference type="ARBA" id="ARBA00004141"/>
    </source>
</evidence>
<keyword evidence="6 9" id="KW-0812">Transmembrane</keyword>
<evidence type="ECO:0000256" key="3">
    <source>
        <dbReference type="ARBA" id="ARBA00005179"/>
    </source>
</evidence>
<comment type="pathway">
    <text evidence="3">Secondary metabolite biosynthesis.</text>
</comment>
<feature type="transmembrane region" description="Helical" evidence="9">
    <location>
        <begin position="141"/>
        <end position="162"/>
    </location>
</feature>
<proteinExistence type="inferred from homology"/>
<dbReference type="GO" id="GO:0006744">
    <property type="term" value="P:ubiquinone biosynthetic process"/>
    <property type="evidence" value="ECO:0007669"/>
    <property type="project" value="TreeGrafter"/>
</dbReference>
<name>A0AAD6VG44_9AGAR</name>
<dbReference type="InterPro" id="IPR000537">
    <property type="entry name" value="UbiA_prenyltransferase"/>
</dbReference>
<dbReference type="InterPro" id="IPR039653">
    <property type="entry name" value="Prenyltransferase"/>
</dbReference>
<feature type="transmembrane region" description="Helical" evidence="9">
    <location>
        <begin position="211"/>
        <end position="231"/>
    </location>
</feature>
<dbReference type="GO" id="GO:0005743">
    <property type="term" value="C:mitochondrial inner membrane"/>
    <property type="evidence" value="ECO:0007669"/>
    <property type="project" value="TreeGrafter"/>
</dbReference>
<evidence type="ECO:0000256" key="8">
    <source>
        <dbReference type="ARBA" id="ARBA00023136"/>
    </source>
</evidence>
<feature type="transmembrane region" description="Helical" evidence="9">
    <location>
        <begin position="116"/>
        <end position="135"/>
    </location>
</feature>
<dbReference type="PANTHER" id="PTHR11048">
    <property type="entry name" value="PRENYLTRANSFERASES"/>
    <property type="match status" value="1"/>
</dbReference>
<feature type="transmembrane region" description="Helical" evidence="9">
    <location>
        <begin position="183"/>
        <end position="205"/>
    </location>
</feature>
<protein>
    <submittedName>
        <fullName evidence="10">UbiA prenyltransferase family</fullName>
    </submittedName>
</protein>
<feature type="transmembrane region" description="Helical" evidence="9">
    <location>
        <begin position="54"/>
        <end position="75"/>
    </location>
</feature>
<dbReference type="PANTHER" id="PTHR11048:SF28">
    <property type="entry name" value="4-HYDROXYBENZOATE POLYPRENYLTRANSFERASE, MITOCHONDRIAL"/>
    <property type="match status" value="1"/>
</dbReference>
<keyword evidence="11" id="KW-1185">Reference proteome</keyword>
<organism evidence="10 11">
    <name type="scientific">Mycena pura</name>
    <dbReference type="NCBI Taxonomy" id="153505"/>
    <lineage>
        <taxon>Eukaryota</taxon>
        <taxon>Fungi</taxon>
        <taxon>Dikarya</taxon>
        <taxon>Basidiomycota</taxon>
        <taxon>Agaricomycotina</taxon>
        <taxon>Agaricomycetes</taxon>
        <taxon>Agaricomycetidae</taxon>
        <taxon>Agaricales</taxon>
        <taxon>Marasmiineae</taxon>
        <taxon>Mycenaceae</taxon>
        <taxon>Mycena</taxon>
    </lineage>
</organism>
<dbReference type="FunFam" id="1.10.357.140:FF:000008">
    <property type="entry name" value="4-hydroxybenzoate octaprenyltransferase"/>
    <property type="match status" value="1"/>
</dbReference>
<comment type="cofactor">
    <cofactor evidence="1">
        <name>Mg(2+)</name>
        <dbReference type="ChEBI" id="CHEBI:18420"/>
    </cofactor>
</comment>
<keyword evidence="5" id="KW-0808">Transferase</keyword>
<dbReference type="Pfam" id="PF01040">
    <property type="entry name" value="UbiA"/>
    <property type="match status" value="1"/>
</dbReference>
<accession>A0AAD6VG44</accession>
<evidence type="ECO:0000256" key="9">
    <source>
        <dbReference type="SAM" id="Phobius"/>
    </source>
</evidence>
<evidence type="ECO:0000256" key="1">
    <source>
        <dbReference type="ARBA" id="ARBA00001946"/>
    </source>
</evidence>
<evidence type="ECO:0000313" key="10">
    <source>
        <dbReference type="EMBL" id="KAJ7206112.1"/>
    </source>
</evidence>
<dbReference type="Gene3D" id="1.10.357.140">
    <property type="entry name" value="UbiA prenyltransferase"/>
    <property type="match status" value="1"/>
</dbReference>
<evidence type="ECO:0000256" key="6">
    <source>
        <dbReference type="ARBA" id="ARBA00022692"/>
    </source>
</evidence>
<evidence type="ECO:0000313" key="11">
    <source>
        <dbReference type="Proteomes" id="UP001219525"/>
    </source>
</evidence>